<keyword evidence="1" id="KW-0812">Transmembrane</keyword>
<dbReference type="Pfam" id="PF11026">
    <property type="entry name" value="DUF2721"/>
    <property type="match status" value="1"/>
</dbReference>
<dbReference type="STRING" id="456481.LEPBI_I3114"/>
<protein>
    <recommendedName>
        <fullName evidence="4">DUF2721 domain-containing protein</fullName>
    </recommendedName>
</protein>
<name>B0SQ28_LEPBP</name>
<keyword evidence="1" id="KW-1133">Transmembrane helix</keyword>
<feature type="transmembrane region" description="Helical" evidence="1">
    <location>
        <begin position="115"/>
        <end position="136"/>
    </location>
</feature>
<evidence type="ECO:0000313" key="2">
    <source>
        <dbReference type="EMBL" id="ABZ99180.1"/>
    </source>
</evidence>
<dbReference type="HOGENOM" id="CLU_126543_0_0_12"/>
<proteinExistence type="predicted"/>
<feature type="transmembrane region" description="Helical" evidence="1">
    <location>
        <begin position="33"/>
        <end position="53"/>
    </location>
</feature>
<accession>B0SQ28</accession>
<dbReference type="OrthoDB" id="9813525at2"/>
<dbReference type="InterPro" id="IPR021279">
    <property type="entry name" value="DUF2721"/>
</dbReference>
<dbReference type="Proteomes" id="UP000001847">
    <property type="component" value="Chromosome I"/>
</dbReference>
<keyword evidence="3" id="KW-1185">Reference proteome</keyword>
<organism evidence="2 3">
    <name type="scientific">Leptospira biflexa serovar Patoc (strain Patoc 1 / ATCC 23582 / Paris)</name>
    <dbReference type="NCBI Taxonomy" id="456481"/>
    <lineage>
        <taxon>Bacteria</taxon>
        <taxon>Pseudomonadati</taxon>
        <taxon>Spirochaetota</taxon>
        <taxon>Spirochaetia</taxon>
        <taxon>Leptospirales</taxon>
        <taxon>Leptospiraceae</taxon>
        <taxon>Leptospira</taxon>
    </lineage>
</organism>
<gene>
    <name evidence="2" type="ordered locus">LEPBI_I3114</name>
</gene>
<reference evidence="2 3" key="1">
    <citation type="journal article" date="2008" name="PLoS ONE">
        <title>Genome sequence of the saprophyte Leptospira biflexa provides insights into the evolution of Leptospira and the pathogenesis of leptospirosis.</title>
        <authorList>
            <person name="Picardeau M."/>
            <person name="Bulach D.M."/>
            <person name="Bouchier C."/>
            <person name="Zuerner R.L."/>
            <person name="Zidane N."/>
            <person name="Wilson P.J."/>
            <person name="Creno S."/>
            <person name="Kuczek E.S."/>
            <person name="Bommezzadri S."/>
            <person name="Davis J.C."/>
            <person name="McGrath A."/>
            <person name="Johnson M.J."/>
            <person name="Boursaux-Eude C."/>
            <person name="Seemann T."/>
            <person name="Rouy Z."/>
            <person name="Coppel R.L."/>
            <person name="Rood J.I."/>
            <person name="Lajus A."/>
            <person name="Davies J.K."/>
            <person name="Medigue C."/>
            <person name="Adler B."/>
        </authorList>
    </citation>
    <scope>NUCLEOTIDE SEQUENCE [LARGE SCALE GENOMIC DNA]</scope>
    <source>
        <strain evidence="3">Patoc 1 / ATCC 23582 / Paris</strain>
    </source>
</reference>
<dbReference type="AlphaFoldDB" id="B0SQ28"/>
<evidence type="ECO:0000256" key="1">
    <source>
        <dbReference type="SAM" id="Phobius"/>
    </source>
</evidence>
<sequence>MLKPTHIHFHNAIESIHHFLTSEQTLDHLTYNIPGLLFPAISLLMLGFTNRFFGLASLSRQLLAEYETSKSEVLAKQIHNLRFRISLILYSQSAGIFSLILCTCSLGMIPIYNLVAWIFFAISLFCMVVSLILALIEIHLSVNALDIETKSILESPTEIKS</sequence>
<dbReference type="KEGG" id="lbi:LEPBI_I3114"/>
<dbReference type="EMBL" id="CP000786">
    <property type="protein sequence ID" value="ABZ99180.1"/>
    <property type="molecule type" value="Genomic_DNA"/>
</dbReference>
<evidence type="ECO:0008006" key="4">
    <source>
        <dbReference type="Google" id="ProtNLM"/>
    </source>
</evidence>
<feature type="transmembrane region" description="Helical" evidence="1">
    <location>
        <begin position="87"/>
        <end position="109"/>
    </location>
</feature>
<keyword evidence="1" id="KW-0472">Membrane</keyword>
<evidence type="ECO:0000313" key="3">
    <source>
        <dbReference type="Proteomes" id="UP000001847"/>
    </source>
</evidence>